<sequence length="165" mass="18093">MLWNWTTIDACFLSPSWRITSQGVMAATCIGVILLAMLLEFCRRLGKEYDAFLTRQFQRQAAAQGPALAAKGCGGSTEPVQPTITFRATVLQQFIRALIHAVTYGGAYIVMLLVMYFNGFIFICVVIGSGLGKFLCDWLVVRIEIDSLRPDRAPAGIDDSTVCCG</sequence>
<dbReference type="HOGENOM" id="CLU_079690_0_2_1"/>
<dbReference type="Pfam" id="PF04145">
    <property type="entry name" value="Ctr"/>
    <property type="match status" value="1"/>
</dbReference>
<keyword evidence="6" id="KW-1185">Reference proteome</keyword>
<keyword evidence="1 4" id="KW-0812">Transmembrane</keyword>
<evidence type="ECO:0000313" key="5">
    <source>
        <dbReference type="EMBL" id="KFH42136.1"/>
    </source>
</evidence>
<dbReference type="PANTHER" id="PTHR12483">
    <property type="entry name" value="SOLUTE CARRIER FAMILY 31 COPPER TRANSPORTERS"/>
    <property type="match status" value="1"/>
</dbReference>
<comment type="similarity">
    <text evidence="4">Belongs to the copper transporter (Ctr) (TC 1.A.56) family. SLC31A subfamily.</text>
</comment>
<evidence type="ECO:0000313" key="6">
    <source>
        <dbReference type="Proteomes" id="UP000029964"/>
    </source>
</evidence>
<dbReference type="AlphaFoldDB" id="A0A086SYF4"/>
<keyword evidence="2 4" id="KW-1133">Transmembrane helix</keyword>
<feature type="transmembrane region" description="Helical" evidence="4">
    <location>
        <begin position="94"/>
        <end position="114"/>
    </location>
</feature>
<evidence type="ECO:0000256" key="3">
    <source>
        <dbReference type="ARBA" id="ARBA00023136"/>
    </source>
</evidence>
<dbReference type="PANTHER" id="PTHR12483:SF79">
    <property type="entry name" value="COPPER TRANSPORT PROTEIN"/>
    <property type="match status" value="1"/>
</dbReference>
<evidence type="ECO:0000256" key="4">
    <source>
        <dbReference type="RuleBase" id="RU367022"/>
    </source>
</evidence>
<dbReference type="OrthoDB" id="161814at2759"/>
<name>A0A086SYF4_HAPC1</name>
<keyword evidence="4" id="KW-0406">Ion transport</keyword>
<proteinExistence type="inferred from homology"/>
<organism evidence="5 6">
    <name type="scientific">Hapsidospora chrysogenum (strain ATCC 11550 / CBS 779.69 / DSM 880 / IAM 14645 / JCM 23072 / IMI 49137)</name>
    <name type="common">Acremonium chrysogenum</name>
    <dbReference type="NCBI Taxonomy" id="857340"/>
    <lineage>
        <taxon>Eukaryota</taxon>
        <taxon>Fungi</taxon>
        <taxon>Dikarya</taxon>
        <taxon>Ascomycota</taxon>
        <taxon>Pezizomycotina</taxon>
        <taxon>Sordariomycetes</taxon>
        <taxon>Hypocreomycetidae</taxon>
        <taxon>Hypocreales</taxon>
        <taxon>Bionectriaceae</taxon>
        <taxon>Hapsidospora</taxon>
    </lineage>
</organism>
<keyword evidence="4" id="KW-0186">Copper</keyword>
<protein>
    <recommendedName>
        <fullName evidence="4">Copper transport protein</fullName>
    </recommendedName>
</protein>
<keyword evidence="3 4" id="KW-0472">Membrane</keyword>
<dbReference type="Proteomes" id="UP000029964">
    <property type="component" value="Unassembled WGS sequence"/>
</dbReference>
<feature type="transmembrane region" description="Helical" evidence="4">
    <location>
        <begin position="120"/>
        <end position="141"/>
    </location>
</feature>
<comment type="caution">
    <text evidence="5">The sequence shown here is derived from an EMBL/GenBank/DDBJ whole genome shotgun (WGS) entry which is preliminary data.</text>
</comment>
<evidence type="ECO:0000256" key="2">
    <source>
        <dbReference type="ARBA" id="ARBA00022989"/>
    </source>
</evidence>
<accession>A0A086SYF4</accession>
<dbReference type="STRING" id="857340.A0A086SYF4"/>
<feature type="transmembrane region" description="Helical" evidence="4">
    <location>
        <begin position="20"/>
        <end position="39"/>
    </location>
</feature>
<dbReference type="InterPro" id="IPR007274">
    <property type="entry name" value="Cop_transporter"/>
</dbReference>
<reference evidence="6" key="1">
    <citation type="journal article" date="2014" name="Genome Announc.">
        <title>Genome sequence and annotation of Acremonium chrysogenum, producer of the beta-lactam antibiotic cephalosporin C.</title>
        <authorList>
            <person name="Terfehr D."/>
            <person name="Dahlmann T.A."/>
            <person name="Specht T."/>
            <person name="Zadra I."/>
            <person name="Kuernsteiner H."/>
            <person name="Kueck U."/>
        </authorList>
    </citation>
    <scope>NUCLEOTIDE SEQUENCE [LARGE SCALE GENOMIC DNA]</scope>
    <source>
        <strain evidence="6">ATCC 11550 / CBS 779.69 / DSM 880 / IAM 14645 / JCM 23072 / IMI 49137</strain>
    </source>
</reference>
<keyword evidence="4" id="KW-0187">Copper transport</keyword>
<dbReference type="EMBL" id="JPKY01000103">
    <property type="protein sequence ID" value="KFH42136.1"/>
    <property type="molecule type" value="Genomic_DNA"/>
</dbReference>
<dbReference type="GO" id="GO:0016020">
    <property type="term" value="C:membrane"/>
    <property type="evidence" value="ECO:0007669"/>
    <property type="project" value="UniProtKB-SubCell"/>
</dbReference>
<gene>
    <name evidence="5" type="ORF">ACRE_071160</name>
</gene>
<keyword evidence="4" id="KW-0813">Transport</keyword>
<evidence type="ECO:0000256" key="1">
    <source>
        <dbReference type="ARBA" id="ARBA00022692"/>
    </source>
</evidence>
<dbReference type="GO" id="GO:0005375">
    <property type="term" value="F:copper ion transmembrane transporter activity"/>
    <property type="evidence" value="ECO:0007669"/>
    <property type="project" value="UniProtKB-UniRule"/>
</dbReference>
<comment type="subcellular location">
    <subcellularLocation>
        <location evidence="4">Membrane</location>
        <topology evidence="4">Multi-pass membrane protein</topology>
    </subcellularLocation>
</comment>